<feature type="binding site" description="distal binding residue" evidence="5">
    <location>
        <position position="216"/>
    </location>
    <ligand>
        <name>heme</name>
        <dbReference type="ChEBI" id="CHEBI:30413"/>
    </ligand>
    <ligandPart>
        <name>Fe</name>
        <dbReference type="ChEBI" id="CHEBI:18248"/>
    </ligandPart>
</feature>
<dbReference type="GO" id="GO:0046872">
    <property type="term" value="F:metal ion binding"/>
    <property type="evidence" value="ECO:0007669"/>
    <property type="project" value="UniProtKB-KW"/>
</dbReference>
<dbReference type="CDD" id="cd08916">
    <property type="entry name" value="TrHb3_P"/>
    <property type="match status" value="1"/>
</dbReference>
<evidence type="ECO:0000313" key="7">
    <source>
        <dbReference type="Proteomes" id="UP000525389"/>
    </source>
</evidence>
<evidence type="ECO:0000256" key="1">
    <source>
        <dbReference type="ARBA" id="ARBA00022448"/>
    </source>
</evidence>
<dbReference type="InterPro" id="IPR012292">
    <property type="entry name" value="Globin/Proto"/>
</dbReference>
<organism evidence="6 7">
    <name type="scientific">Deinococcus budaensis</name>
    <dbReference type="NCBI Taxonomy" id="1665626"/>
    <lineage>
        <taxon>Bacteria</taxon>
        <taxon>Thermotogati</taxon>
        <taxon>Deinococcota</taxon>
        <taxon>Deinococci</taxon>
        <taxon>Deinococcales</taxon>
        <taxon>Deinococcaceae</taxon>
        <taxon>Deinococcus</taxon>
    </lineage>
</organism>
<dbReference type="AlphaFoldDB" id="A0A7W8GDR7"/>
<keyword evidence="3 5" id="KW-0479">Metal-binding</keyword>
<evidence type="ECO:0000256" key="5">
    <source>
        <dbReference type="PIRSR" id="PIRSR601486-1"/>
    </source>
</evidence>
<dbReference type="RefSeq" id="WP_184026121.1">
    <property type="nucleotide sequence ID" value="NZ_JACHFN010000002.1"/>
</dbReference>
<evidence type="ECO:0000256" key="3">
    <source>
        <dbReference type="ARBA" id="ARBA00022723"/>
    </source>
</evidence>
<keyword evidence="7" id="KW-1185">Reference proteome</keyword>
<dbReference type="Gene3D" id="1.10.490.10">
    <property type="entry name" value="Globins"/>
    <property type="match status" value="1"/>
</dbReference>
<evidence type="ECO:0000256" key="4">
    <source>
        <dbReference type="ARBA" id="ARBA00023004"/>
    </source>
</evidence>
<dbReference type="GO" id="GO:0020037">
    <property type="term" value="F:heme binding"/>
    <property type="evidence" value="ECO:0007669"/>
    <property type="project" value="InterPro"/>
</dbReference>
<dbReference type="Pfam" id="PF01152">
    <property type="entry name" value="Bac_globin"/>
    <property type="match status" value="1"/>
</dbReference>
<protein>
    <submittedName>
        <fullName evidence="6">Hemoglobin</fullName>
    </submittedName>
</protein>
<feature type="binding site" description="distal binding residue" evidence="5">
    <location>
        <position position="193"/>
    </location>
    <ligand>
        <name>heme</name>
        <dbReference type="ChEBI" id="CHEBI:30413"/>
    </ligand>
    <ligandPart>
        <name>Fe</name>
        <dbReference type="ChEBI" id="CHEBI:18248"/>
    </ligandPart>
</feature>
<keyword evidence="1" id="KW-0813">Transport</keyword>
<dbReference type="InterPro" id="IPR001486">
    <property type="entry name" value="Hemoglobin_trunc"/>
</dbReference>
<sequence>MPGAPLLSPFPVPGWDTQAATPQALSTAGGLLVPHDGEPVADVRDRPDRWARLTLVAGAVRRGLPVLAWGTGAALAGRVLGARVQPGGPAGDWAEVPRGAEVQAWQGEVPLLWRTGRVTAWAGAKLPDPLKADFLAGLPGATARTPGTPLEALGGEAALRALLADFYARARADTLLGPVFGAHVTDWDAHLDHVTAFWVTLLGGAPLWRGNLNRVHAGLGVRGPHLERWLELFGEAARAHLPPEAAALILARAGAMGARLGPPRGGRGNGPHPGRVP</sequence>
<dbReference type="EMBL" id="JACHFN010000002">
    <property type="protein sequence ID" value="MBB5233549.1"/>
    <property type="molecule type" value="Genomic_DNA"/>
</dbReference>
<accession>A0A7W8GDR7</accession>
<reference evidence="6 7" key="1">
    <citation type="submission" date="2020-08" db="EMBL/GenBank/DDBJ databases">
        <title>Genomic Encyclopedia of Type Strains, Phase IV (KMG-IV): sequencing the most valuable type-strain genomes for metagenomic binning, comparative biology and taxonomic classification.</title>
        <authorList>
            <person name="Goeker M."/>
        </authorList>
    </citation>
    <scope>NUCLEOTIDE SEQUENCE [LARGE SCALE GENOMIC DNA]</scope>
    <source>
        <strain evidence="6 7">DSM 101791</strain>
    </source>
</reference>
<keyword evidence="4 5" id="KW-0408">Iron</keyword>
<dbReference type="InterPro" id="IPR009050">
    <property type="entry name" value="Globin-like_sf"/>
</dbReference>
<keyword evidence="2 5" id="KW-0349">Heme</keyword>
<comment type="caution">
    <text evidence="6">The sequence shown here is derived from an EMBL/GenBank/DDBJ whole genome shotgun (WGS) entry which is preliminary data.</text>
</comment>
<dbReference type="SUPFAM" id="SSF46458">
    <property type="entry name" value="Globin-like"/>
    <property type="match status" value="1"/>
</dbReference>
<proteinExistence type="predicted"/>
<dbReference type="Proteomes" id="UP000525389">
    <property type="component" value="Unassembled WGS sequence"/>
</dbReference>
<dbReference type="GO" id="GO:0019825">
    <property type="term" value="F:oxygen binding"/>
    <property type="evidence" value="ECO:0007669"/>
    <property type="project" value="InterPro"/>
</dbReference>
<name>A0A7W8GDR7_9DEIO</name>
<evidence type="ECO:0000313" key="6">
    <source>
        <dbReference type="EMBL" id="MBB5233549.1"/>
    </source>
</evidence>
<evidence type="ECO:0000256" key="2">
    <source>
        <dbReference type="ARBA" id="ARBA00022617"/>
    </source>
</evidence>
<gene>
    <name evidence="6" type="ORF">HNQ09_000966</name>
</gene>